<dbReference type="OrthoDB" id="4545310at2"/>
<gene>
    <name evidence="3" type="ORF">E1262_02785</name>
</gene>
<sequence length="427" mass="44052">MKINWGFGPPKEPKGTDGEGAARDGASVASPRSEQHTWTGGSQLATRIVVGLLWGALIAGPLALALQVLLPESRPVVRQDGYVDRIGEAAAVSEFAERAVVAWLETPSEESDALRAYFGDLGQSRPDIPWTTSGSAVAEIVKDDSGLWSVTVGVDAAEGTSPPDAEPASEPAETPADAPVETPAETPAEGDSDDGDAEPVERITSGRLYFQVPVLYVDGEMIAQALPAPVPAPDEFDQLASAYDHGLAADHPAFARVANFLNAMLVSGDQASLEAYSSPGTSFRVLNPVPYAGVRVETIVAAGGEAPSEEPSDGETAEVQANVTLSGSNGEQLGAQYSLVLQAREGRWEVARLRTSPALAEPVPLPEPVPVTTTPSSGSSSADGHTPPSGTSTSQGTSSQGPSPTPSEEPTREAGSDPPTGTTTESP</sequence>
<dbReference type="RefSeq" id="WP_132101528.1">
    <property type="nucleotide sequence ID" value="NZ_SMLB01000003.1"/>
</dbReference>
<dbReference type="AlphaFoldDB" id="A0A4R5AMK5"/>
<comment type="caution">
    <text evidence="3">The sequence shown here is derived from an EMBL/GenBank/DDBJ whole genome shotgun (WGS) entry which is preliminary data.</text>
</comment>
<feature type="transmembrane region" description="Helical" evidence="2">
    <location>
        <begin position="48"/>
        <end position="70"/>
    </location>
</feature>
<feature type="region of interest" description="Disordered" evidence="1">
    <location>
        <begin position="359"/>
        <end position="427"/>
    </location>
</feature>
<protein>
    <recommendedName>
        <fullName evidence="5">Conjugal transfer protein</fullName>
    </recommendedName>
</protein>
<organism evidence="3 4">
    <name type="scientific">Jiangella aurantiaca</name>
    <dbReference type="NCBI Taxonomy" id="2530373"/>
    <lineage>
        <taxon>Bacteria</taxon>
        <taxon>Bacillati</taxon>
        <taxon>Actinomycetota</taxon>
        <taxon>Actinomycetes</taxon>
        <taxon>Jiangellales</taxon>
        <taxon>Jiangellaceae</taxon>
        <taxon>Jiangella</taxon>
    </lineage>
</organism>
<dbReference type="Proteomes" id="UP000295217">
    <property type="component" value="Unassembled WGS sequence"/>
</dbReference>
<feature type="compositionally biased region" description="Basic and acidic residues" evidence="1">
    <location>
        <begin position="11"/>
        <end position="22"/>
    </location>
</feature>
<keyword evidence="2" id="KW-1133">Transmembrane helix</keyword>
<dbReference type="InterPro" id="IPR024735">
    <property type="entry name" value="TcpC"/>
</dbReference>
<evidence type="ECO:0000256" key="2">
    <source>
        <dbReference type="SAM" id="Phobius"/>
    </source>
</evidence>
<evidence type="ECO:0000256" key="1">
    <source>
        <dbReference type="SAM" id="MobiDB-lite"/>
    </source>
</evidence>
<evidence type="ECO:0000313" key="4">
    <source>
        <dbReference type="Proteomes" id="UP000295217"/>
    </source>
</evidence>
<keyword evidence="2" id="KW-0812">Transmembrane</keyword>
<evidence type="ECO:0008006" key="5">
    <source>
        <dbReference type="Google" id="ProtNLM"/>
    </source>
</evidence>
<dbReference type="EMBL" id="SMLB01000003">
    <property type="protein sequence ID" value="TDD72264.1"/>
    <property type="molecule type" value="Genomic_DNA"/>
</dbReference>
<evidence type="ECO:0000313" key="3">
    <source>
        <dbReference type="EMBL" id="TDD72264.1"/>
    </source>
</evidence>
<name>A0A4R5AMK5_9ACTN</name>
<proteinExistence type="predicted"/>
<keyword evidence="4" id="KW-1185">Reference proteome</keyword>
<dbReference type="Pfam" id="PF12642">
    <property type="entry name" value="TpcC"/>
    <property type="match status" value="1"/>
</dbReference>
<feature type="compositionally biased region" description="Low complexity" evidence="1">
    <location>
        <begin position="370"/>
        <end position="408"/>
    </location>
</feature>
<feature type="region of interest" description="Disordered" evidence="1">
    <location>
        <begin position="155"/>
        <end position="199"/>
    </location>
</feature>
<accession>A0A4R5AMK5</accession>
<feature type="compositionally biased region" description="Low complexity" evidence="1">
    <location>
        <begin position="160"/>
        <end position="179"/>
    </location>
</feature>
<feature type="region of interest" description="Disordered" evidence="1">
    <location>
        <begin position="1"/>
        <end position="37"/>
    </location>
</feature>
<reference evidence="3 4" key="1">
    <citation type="submission" date="2019-02" db="EMBL/GenBank/DDBJ databases">
        <title>Draft genome sequences of novel Actinobacteria.</title>
        <authorList>
            <person name="Sahin N."/>
            <person name="Ay H."/>
            <person name="Saygin H."/>
        </authorList>
    </citation>
    <scope>NUCLEOTIDE SEQUENCE [LARGE SCALE GENOMIC DNA]</scope>
    <source>
        <strain evidence="3 4">8K307</strain>
    </source>
</reference>
<feature type="compositionally biased region" description="Acidic residues" evidence="1">
    <location>
        <begin position="188"/>
        <end position="198"/>
    </location>
</feature>
<keyword evidence="2" id="KW-0472">Membrane</keyword>